<dbReference type="Gene3D" id="1.10.510.10">
    <property type="entry name" value="Transferase(Phosphotransferase) domain 1"/>
    <property type="match status" value="1"/>
</dbReference>
<evidence type="ECO:0000256" key="9">
    <source>
        <dbReference type="ARBA" id="ARBA00048679"/>
    </source>
</evidence>
<dbReference type="InterPro" id="IPR011009">
    <property type="entry name" value="Kinase-like_dom_sf"/>
</dbReference>
<evidence type="ECO:0000256" key="12">
    <source>
        <dbReference type="SAM" id="MobiDB-lite"/>
    </source>
</evidence>
<dbReference type="Proteomes" id="UP001519460">
    <property type="component" value="Unassembled WGS sequence"/>
</dbReference>
<evidence type="ECO:0000313" key="14">
    <source>
        <dbReference type="EMBL" id="KAK7490575.1"/>
    </source>
</evidence>
<organism evidence="14 15">
    <name type="scientific">Batillaria attramentaria</name>
    <dbReference type="NCBI Taxonomy" id="370345"/>
    <lineage>
        <taxon>Eukaryota</taxon>
        <taxon>Metazoa</taxon>
        <taxon>Spiralia</taxon>
        <taxon>Lophotrochozoa</taxon>
        <taxon>Mollusca</taxon>
        <taxon>Gastropoda</taxon>
        <taxon>Caenogastropoda</taxon>
        <taxon>Sorbeoconcha</taxon>
        <taxon>Cerithioidea</taxon>
        <taxon>Batillariidae</taxon>
        <taxon>Batillaria</taxon>
    </lineage>
</organism>
<evidence type="ECO:0000256" key="2">
    <source>
        <dbReference type="ARBA" id="ARBA00012513"/>
    </source>
</evidence>
<dbReference type="EMBL" id="JACVVK020000125">
    <property type="protein sequence ID" value="KAK7490575.1"/>
    <property type="molecule type" value="Genomic_DNA"/>
</dbReference>
<keyword evidence="15" id="KW-1185">Reference proteome</keyword>
<comment type="catalytic activity">
    <reaction evidence="9">
        <text>L-seryl-[protein] + ATP = O-phospho-L-seryl-[protein] + ADP + H(+)</text>
        <dbReference type="Rhea" id="RHEA:17989"/>
        <dbReference type="Rhea" id="RHEA-COMP:9863"/>
        <dbReference type="Rhea" id="RHEA-COMP:11604"/>
        <dbReference type="ChEBI" id="CHEBI:15378"/>
        <dbReference type="ChEBI" id="CHEBI:29999"/>
        <dbReference type="ChEBI" id="CHEBI:30616"/>
        <dbReference type="ChEBI" id="CHEBI:83421"/>
        <dbReference type="ChEBI" id="CHEBI:456216"/>
        <dbReference type="EC" id="2.7.11.1"/>
    </reaction>
</comment>
<dbReference type="SMART" id="SM00220">
    <property type="entry name" value="S_TKc"/>
    <property type="match status" value="1"/>
</dbReference>
<evidence type="ECO:0000256" key="1">
    <source>
        <dbReference type="ARBA" id="ARBA00010886"/>
    </source>
</evidence>
<dbReference type="AlphaFoldDB" id="A0ABD0KTR7"/>
<evidence type="ECO:0000256" key="8">
    <source>
        <dbReference type="ARBA" id="ARBA00047899"/>
    </source>
</evidence>
<dbReference type="Pfam" id="PF00069">
    <property type="entry name" value="Pkinase"/>
    <property type="match status" value="1"/>
</dbReference>
<dbReference type="PANTHER" id="PTHR44899:SF3">
    <property type="entry name" value="SERINE_THREONINE-PROTEIN KINASE NEK1"/>
    <property type="match status" value="1"/>
</dbReference>
<feature type="binding site" evidence="10">
    <location>
        <position position="37"/>
    </location>
    <ligand>
        <name>ATP</name>
        <dbReference type="ChEBI" id="CHEBI:30616"/>
    </ligand>
</feature>
<dbReference type="InterPro" id="IPR017441">
    <property type="entry name" value="Protein_kinase_ATP_BS"/>
</dbReference>
<keyword evidence="5 10" id="KW-0547">Nucleotide-binding</keyword>
<dbReference type="EC" id="2.7.11.1" evidence="2"/>
<dbReference type="InterPro" id="IPR000719">
    <property type="entry name" value="Prot_kinase_dom"/>
</dbReference>
<dbReference type="PROSITE" id="PS00107">
    <property type="entry name" value="PROTEIN_KINASE_ATP"/>
    <property type="match status" value="1"/>
</dbReference>
<keyword evidence="6" id="KW-0418">Kinase</keyword>
<comment type="catalytic activity">
    <reaction evidence="8">
        <text>L-threonyl-[protein] + ATP = O-phospho-L-threonyl-[protein] + ADP + H(+)</text>
        <dbReference type="Rhea" id="RHEA:46608"/>
        <dbReference type="Rhea" id="RHEA-COMP:11060"/>
        <dbReference type="Rhea" id="RHEA-COMP:11605"/>
        <dbReference type="ChEBI" id="CHEBI:15378"/>
        <dbReference type="ChEBI" id="CHEBI:30013"/>
        <dbReference type="ChEBI" id="CHEBI:30616"/>
        <dbReference type="ChEBI" id="CHEBI:61977"/>
        <dbReference type="ChEBI" id="CHEBI:456216"/>
        <dbReference type="EC" id="2.7.11.1"/>
    </reaction>
</comment>
<dbReference type="SUPFAM" id="SSF56112">
    <property type="entry name" value="Protein kinase-like (PK-like)"/>
    <property type="match status" value="1"/>
</dbReference>
<evidence type="ECO:0000256" key="6">
    <source>
        <dbReference type="ARBA" id="ARBA00022777"/>
    </source>
</evidence>
<name>A0ABD0KTR7_9CAEN</name>
<dbReference type="InterPro" id="IPR051131">
    <property type="entry name" value="NEK_Ser/Thr_kinase_NIMA"/>
</dbReference>
<gene>
    <name evidence="14" type="ORF">BaRGS_00018178</name>
</gene>
<evidence type="ECO:0000256" key="4">
    <source>
        <dbReference type="ARBA" id="ARBA00022679"/>
    </source>
</evidence>
<evidence type="ECO:0000259" key="13">
    <source>
        <dbReference type="PROSITE" id="PS50011"/>
    </source>
</evidence>
<dbReference type="PROSITE" id="PS00108">
    <property type="entry name" value="PROTEIN_KINASE_ST"/>
    <property type="match status" value="1"/>
</dbReference>
<evidence type="ECO:0000256" key="10">
    <source>
        <dbReference type="PROSITE-ProRule" id="PRU10141"/>
    </source>
</evidence>
<protein>
    <recommendedName>
        <fullName evidence="2">non-specific serine/threonine protein kinase</fullName>
        <ecNumber evidence="2">2.7.11.1</ecNumber>
    </recommendedName>
</protein>
<evidence type="ECO:0000256" key="11">
    <source>
        <dbReference type="RuleBase" id="RU000304"/>
    </source>
</evidence>
<comment type="similarity">
    <text evidence="1">Belongs to the protein kinase superfamily. NEK Ser/Thr protein kinase family. NIMA subfamily.</text>
</comment>
<dbReference type="GO" id="GO:0005524">
    <property type="term" value="F:ATP binding"/>
    <property type="evidence" value="ECO:0007669"/>
    <property type="project" value="UniProtKB-UniRule"/>
</dbReference>
<accession>A0ABD0KTR7</accession>
<feature type="non-terminal residue" evidence="14">
    <location>
        <position position="486"/>
    </location>
</feature>
<evidence type="ECO:0000256" key="5">
    <source>
        <dbReference type="ARBA" id="ARBA00022741"/>
    </source>
</evidence>
<evidence type="ECO:0000313" key="15">
    <source>
        <dbReference type="Proteomes" id="UP001519460"/>
    </source>
</evidence>
<keyword evidence="4" id="KW-0808">Transferase</keyword>
<dbReference type="InterPro" id="IPR008271">
    <property type="entry name" value="Ser/Thr_kinase_AS"/>
</dbReference>
<feature type="compositionally biased region" description="Polar residues" evidence="12">
    <location>
        <begin position="388"/>
        <end position="401"/>
    </location>
</feature>
<feature type="region of interest" description="Disordered" evidence="12">
    <location>
        <begin position="356"/>
        <end position="417"/>
    </location>
</feature>
<dbReference type="GO" id="GO:0004674">
    <property type="term" value="F:protein serine/threonine kinase activity"/>
    <property type="evidence" value="ECO:0007669"/>
    <property type="project" value="UniProtKB-KW"/>
</dbReference>
<reference evidence="14 15" key="1">
    <citation type="journal article" date="2023" name="Sci. Data">
        <title>Genome assembly of the Korean intertidal mud-creeper Batillaria attramentaria.</title>
        <authorList>
            <person name="Patra A.K."/>
            <person name="Ho P.T."/>
            <person name="Jun S."/>
            <person name="Lee S.J."/>
            <person name="Kim Y."/>
            <person name="Won Y.J."/>
        </authorList>
    </citation>
    <scope>NUCLEOTIDE SEQUENCE [LARGE SCALE GENOMIC DNA]</scope>
    <source>
        <strain evidence="14">Wonlab-2016</strain>
    </source>
</reference>
<dbReference type="PANTHER" id="PTHR44899">
    <property type="entry name" value="CAMK FAMILY PROTEIN KINASE"/>
    <property type="match status" value="1"/>
</dbReference>
<proteinExistence type="inferred from homology"/>
<comment type="caution">
    <text evidence="14">The sequence shown here is derived from an EMBL/GenBank/DDBJ whole genome shotgun (WGS) entry which is preliminary data.</text>
</comment>
<sequence>MAGMLKTALRNKGLVGQGSFGQVFLLENDKGQQFALKVMSWRFAKDAEKHVAENELRVLNRISHDHVIVYVDTRIRNAELHILTEYCAGGDLHSFLDRISESVNASVPEDLLVAWLWQMCCGLEYMHSHKPVILHRDMKPSNIYLTKEGDVRLGDMGVARILDDPDVMVKTFCGTLPYMSPEVLHRRPYNAKTDIWGLGCCVVEMATLERAHKTSNLLLLRDVVMKERKPLPSDSYSKELDALLGKMLAAEPKDRLTSTQVLDSPLMLQYEREGPLPLECLKKSRLHKFLGGHGRRTCPDSAVTQIHLPELSEEDMASYDFKIKQRGGAAIRTHNTDPGGSGEEDETVTLSDQTLTLTDPGVAGNTVIAPEPAAEREKVKKNPALVETSCQTSTVLSRTDQSTSTSPSKESSSLTTAEQTAMAILSGLRRFQLRDAGFEEESATGLSRSEIITMLQMYLCQLMGGKESLTSAMTVARASANGAELE</sequence>
<evidence type="ECO:0000256" key="7">
    <source>
        <dbReference type="ARBA" id="ARBA00022840"/>
    </source>
</evidence>
<keyword evidence="7 10" id="KW-0067">ATP-binding</keyword>
<evidence type="ECO:0000256" key="3">
    <source>
        <dbReference type="ARBA" id="ARBA00022527"/>
    </source>
</evidence>
<dbReference type="PROSITE" id="PS50011">
    <property type="entry name" value="PROTEIN_KINASE_DOM"/>
    <property type="match status" value="1"/>
</dbReference>
<feature type="compositionally biased region" description="Low complexity" evidence="12">
    <location>
        <begin position="402"/>
        <end position="416"/>
    </location>
</feature>
<feature type="domain" description="Protein kinase" evidence="13">
    <location>
        <begin position="9"/>
        <end position="267"/>
    </location>
</feature>
<keyword evidence="3 11" id="KW-0723">Serine/threonine-protein kinase</keyword>